<dbReference type="AlphaFoldDB" id="A0AAE3G2R1"/>
<name>A0AAE3G2R1_9GAMM</name>
<dbReference type="EMBL" id="JALJXV010000003">
    <property type="protein sequence ID" value="MCP1674559.1"/>
    <property type="molecule type" value="Genomic_DNA"/>
</dbReference>
<organism evidence="2 3">
    <name type="scientific">Natronocella acetinitrilica</name>
    <dbReference type="NCBI Taxonomy" id="414046"/>
    <lineage>
        <taxon>Bacteria</taxon>
        <taxon>Pseudomonadati</taxon>
        <taxon>Pseudomonadota</taxon>
        <taxon>Gammaproteobacteria</taxon>
        <taxon>Chromatiales</taxon>
        <taxon>Ectothiorhodospiraceae</taxon>
        <taxon>Natronocella</taxon>
    </lineage>
</organism>
<evidence type="ECO:0000256" key="1">
    <source>
        <dbReference type="SAM" id="Phobius"/>
    </source>
</evidence>
<dbReference type="Proteomes" id="UP001205843">
    <property type="component" value="Unassembled WGS sequence"/>
</dbReference>
<reference evidence="2" key="1">
    <citation type="submission" date="2022-03" db="EMBL/GenBank/DDBJ databases">
        <title>Genomic Encyclopedia of Type Strains, Phase III (KMG-III): the genomes of soil and plant-associated and newly described type strains.</title>
        <authorList>
            <person name="Whitman W."/>
        </authorList>
    </citation>
    <scope>NUCLEOTIDE SEQUENCE</scope>
    <source>
        <strain evidence="2">ANL 6-2</strain>
    </source>
</reference>
<keyword evidence="1" id="KW-1133">Transmembrane helix</keyword>
<feature type="transmembrane region" description="Helical" evidence="1">
    <location>
        <begin position="29"/>
        <end position="49"/>
    </location>
</feature>
<accession>A0AAE3G2R1</accession>
<protein>
    <submittedName>
        <fullName evidence="2">Uncharacterized protein</fullName>
    </submittedName>
</protein>
<keyword evidence="3" id="KW-1185">Reference proteome</keyword>
<gene>
    <name evidence="2" type="ORF">J2T57_001661</name>
</gene>
<evidence type="ECO:0000313" key="3">
    <source>
        <dbReference type="Proteomes" id="UP001205843"/>
    </source>
</evidence>
<keyword evidence="1" id="KW-0472">Membrane</keyword>
<dbReference type="RefSeq" id="WP_253476643.1">
    <property type="nucleotide sequence ID" value="NZ_JALJXV010000003.1"/>
</dbReference>
<evidence type="ECO:0000313" key="2">
    <source>
        <dbReference type="EMBL" id="MCP1674559.1"/>
    </source>
</evidence>
<sequence length="87" mass="9117">MSRPFFAFTIATLAWVAMLEVIVRFSIEAHPVPAALAWPGLVAAALLLARATRPRTVADPAQVALAALPASDGEEEIDEAAFDEGGS</sequence>
<comment type="caution">
    <text evidence="2">The sequence shown here is derived from an EMBL/GenBank/DDBJ whole genome shotgun (WGS) entry which is preliminary data.</text>
</comment>
<proteinExistence type="predicted"/>
<keyword evidence="1" id="KW-0812">Transmembrane</keyword>